<dbReference type="OrthoDB" id="114708at2759"/>
<evidence type="ECO:0000259" key="13">
    <source>
        <dbReference type="Pfam" id="PF09284"/>
    </source>
</evidence>
<feature type="chain" id="PRO_5034730574" description="rhamnogalacturonan endolyase" evidence="12">
    <location>
        <begin position="18"/>
        <end position="1005"/>
    </location>
</feature>
<evidence type="ECO:0000256" key="2">
    <source>
        <dbReference type="ARBA" id="ARBA00004613"/>
    </source>
</evidence>
<evidence type="ECO:0000256" key="11">
    <source>
        <dbReference type="ARBA" id="ARBA00023326"/>
    </source>
</evidence>
<evidence type="ECO:0000256" key="7">
    <source>
        <dbReference type="ARBA" id="ARBA00023157"/>
    </source>
</evidence>
<keyword evidence="8 16" id="KW-0456">Lyase</keyword>
<evidence type="ECO:0000259" key="15">
    <source>
        <dbReference type="Pfam" id="PF14686"/>
    </source>
</evidence>
<feature type="domain" description="Rhamnogalacturonan lyase" evidence="14">
    <location>
        <begin position="345"/>
        <end position="494"/>
    </location>
</feature>
<reference evidence="16" key="1">
    <citation type="submission" date="2020-09" db="EMBL/GenBank/DDBJ databases">
        <title>Comparative genome analyses of four rice-infecting Rhizoctonia solani isolates reveal extensive enrichment of homogalacturonan modification genes.</title>
        <authorList>
            <person name="Lee D.-Y."/>
            <person name="Jeon J."/>
            <person name="Kim K.-T."/>
            <person name="Cheong K."/>
            <person name="Song H."/>
            <person name="Choi G."/>
            <person name="Ko J."/>
            <person name="Opiyo S.O."/>
            <person name="Zuo S."/>
            <person name="Madhav S."/>
            <person name="Lee Y.-H."/>
            <person name="Wang G.-L."/>
        </authorList>
    </citation>
    <scope>NUCLEOTIDE SEQUENCE</scope>
    <source>
        <strain evidence="16">AG1-IA WGL</strain>
    </source>
</reference>
<dbReference type="Pfam" id="PF09284">
    <property type="entry name" value="RhgB_N"/>
    <property type="match status" value="2"/>
</dbReference>
<dbReference type="FunFam" id="2.60.120.260:FF:000102">
    <property type="entry name" value="Rhamnogalacturonate lyase A"/>
    <property type="match status" value="1"/>
</dbReference>
<dbReference type="InterPro" id="IPR008979">
    <property type="entry name" value="Galactose-bd-like_sf"/>
</dbReference>
<dbReference type="Gene3D" id="2.60.40.1120">
    <property type="entry name" value="Carboxypeptidase-like, regulatory domain"/>
    <property type="match status" value="2"/>
</dbReference>
<dbReference type="EC" id="4.2.2.23" evidence="4"/>
<comment type="catalytic activity">
    <reaction evidence="1">
        <text>Endotype eliminative cleavage of L-alpha-rhamnopyranosyl-(1-&gt;4)-alpha-D-galactopyranosyluronic acid bonds of rhamnogalacturonan I domains in ramified hairy regions of pectin leaving L-rhamnopyranose at the reducing end and 4-deoxy-4,5-unsaturated D-galactopyranosyluronic acid at the non-reducing end.</text>
        <dbReference type="EC" id="4.2.2.23"/>
    </reaction>
</comment>
<dbReference type="AlphaFoldDB" id="A0A8H7HJD2"/>
<dbReference type="InterPro" id="IPR011013">
    <property type="entry name" value="Gal_mutarotase_sf_dom"/>
</dbReference>
<proteinExistence type="inferred from homology"/>
<dbReference type="CDD" id="cd10317">
    <property type="entry name" value="RGL4_C"/>
    <property type="match status" value="2"/>
</dbReference>
<dbReference type="EMBL" id="JACYCD010000692">
    <property type="protein sequence ID" value="KAF8688621.1"/>
    <property type="molecule type" value="Genomic_DNA"/>
</dbReference>
<evidence type="ECO:0000256" key="10">
    <source>
        <dbReference type="ARBA" id="ARBA00023316"/>
    </source>
</evidence>
<evidence type="ECO:0000256" key="9">
    <source>
        <dbReference type="ARBA" id="ARBA00023277"/>
    </source>
</evidence>
<dbReference type="GO" id="GO:0071555">
    <property type="term" value="P:cell wall organization"/>
    <property type="evidence" value="ECO:0007669"/>
    <property type="project" value="UniProtKB-KW"/>
</dbReference>
<dbReference type="CDD" id="cd10320">
    <property type="entry name" value="RGL4_N"/>
    <property type="match status" value="2"/>
</dbReference>
<feature type="domain" description="Rhamnogalacturonan lyase" evidence="15">
    <location>
        <begin position="261"/>
        <end position="333"/>
    </location>
</feature>
<keyword evidence="7" id="KW-1015">Disulfide bond</keyword>
<evidence type="ECO:0000256" key="5">
    <source>
        <dbReference type="ARBA" id="ARBA00022525"/>
    </source>
</evidence>
<dbReference type="PANTHER" id="PTHR36574:SF1">
    <property type="entry name" value="RHAMNOGALACTURONATE LYASE-RELATED"/>
    <property type="match status" value="1"/>
</dbReference>
<evidence type="ECO:0000256" key="4">
    <source>
        <dbReference type="ARBA" id="ARBA00012437"/>
    </source>
</evidence>
<dbReference type="Gene3D" id="2.60.120.260">
    <property type="entry name" value="Galactose-binding domain-like"/>
    <property type="match status" value="2"/>
</dbReference>
<dbReference type="PANTHER" id="PTHR36574">
    <property type="entry name" value="RHAMNOGALACTURONATE LYASE-RELATED"/>
    <property type="match status" value="1"/>
</dbReference>
<evidence type="ECO:0000256" key="3">
    <source>
        <dbReference type="ARBA" id="ARBA00010418"/>
    </source>
</evidence>
<evidence type="ECO:0000256" key="1">
    <source>
        <dbReference type="ARBA" id="ARBA00001324"/>
    </source>
</evidence>
<dbReference type="GO" id="GO:0005576">
    <property type="term" value="C:extracellular region"/>
    <property type="evidence" value="ECO:0007669"/>
    <property type="project" value="UniProtKB-SubCell"/>
</dbReference>
<feature type="domain" description="Rhamnogalacturonase B N-terminal" evidence="13">
    <location>
        <begin position="19"/>
        <end position="254"/>
    </location>
</feature>
<dbReference type="SUPFAM" id="SSF49785">
    <property type="entry name" value="Galactose-binding domain-like"/>
    <property type="match status" value="2"/>
</dbReference>
<evidence type="ECO:0000256" key="8">
    <source>
        <dbReference type="ARBA" id="ARBA00023239"/>
    </source>
</evidence>
<protein>
    <recommendedName>
        <fullName evidence="4">rhamnogalacturonan endolyase</fullName>
        <ecNumber evidence="4">4.2.2.23</ecNumber>
    </recommendedName>
</protein>
<dbReference type="InterPro" id="IPR013784">
    <property type="entry name" value="Carb-bd-like_fold"/>
</dbReference>
<feature type="signal peptide" evidence="12">
    <location>
        <begin position="1"/>
        <end position="17"/>
    </location>
</feature>
<dbReference type="InterPro" id="IPR016590">
    <property type="entry name" value="Rhamnogalacturonase_B"/>
</dbReference>
<evidence type="ECO:0000259" key="14">
    <source>
        <dbReference type="Pfam" id="PF14683"/>
    </source>
</evidence>
<keyword evidence="6 12" id="KW-0732">Signal</keyword>
<evidence type="ECO:0000313" key="17">
    <source>
        <dbReference type="Proteomes" id="UP000602905"/>
    </source>
</evidence>
<dbReference type="InterPro" id="IPR029411">
    <property type="entry name" value="RG-lyase_III"/>
</dbReference>
<comment type="subcellular location">
    <subcellularLocation>
        <location evidence="2">Secreted</location>
    </subcellularLocation>
</comment>
<dbReference type="Gene3D" id="2.70.98.10">
    <property type="match status" value="2"/>
</dbReference>
<keyword evidence="11" id="KW-0624">Polysaccharide degradation</keyword>
<gene>
    <name evidence="16" type="ORF">RHS03_09462</name>
</gene>
<keyword evidence="9" id="KW-0119">Carbohydrate metabolism</keyword>
<dbReference type="InterPro" id="IPR015364">
    <property type="entry name" value="RhgB_N"/>
</dbReference>
<feature type="domain" description="Rhamnogalacturonase B N-terminal" evidence="13">
    <location>
        <begin position="501"/>
        <end position="749"/>
    </location>
</feature>
<name>A0A8H7HJD2_9AGAM</name>
<feature type="non-terminal residue" evidence="16">
    <location>
        <position position="1005"/>
    </location>
</feature>
<dbReference type="Pfam" id="PF14683">
    <property type="entry name" value="CBM-like"/>
    <property type="match status" value="2"/>
</dbReference>
<dbReference type="Pfam" id="PF14686">
    <property type="entry name" value="fn3_3"/>
    <property type="match status" value="2"/>
</dbReference>
<dbReference type="GO" id="GO:0045490">
    <property type="term" value="P:pectin catabolic process"/>
    <property type="evidence" value="ECO:0007669"/>
    <property type="project" value="TreeGrafter"/>
</dbReference>
<feature type="domain" description="Rhamnogalacturonan lyase" evidence="14">
    <location>
        <begin position="839"/>
        <end position="1004"/>
    </location>
</feature>
<dbReference type="GO" id="GO:0030246">
    <property type="term" value="F:carbohydrate binding"/>
    <property type="evidence" value="ECO:0007669"/>
    <property type="project" value="InterPro"/>
</dbReference>
<evidence type="ECO:0000256" key="6">
    <source>
        <dbReference type="ARBA" id="ARBA00022729"/>
    </source>
</evidence>
<organism evidence="16 17">
    <name type="scientific">Rhizoctonia solani</name>
    <dbReference type="NCBI Taxonomy" id="456999"/>
    <lineage>
        <taxon>Eukaryota</taxon>
        <taxon>Fungi</taxon>
        <taxon>Dikarya</taxon>
        <taxon>Basidiomycota</taxon>
        <taxon>Agaricomycotina</taxon>
        <taxon>Agaricomycetes</taxon>
        <taxon>Cantharellales</taxon>
        <taxon>Ceratobasidiaceae</taxon>
        <taxon>Rhizoctonia</taxon>
    </lineage>
</organism>
<dbReference type="SUPFAM" id="SSF74650">
    <property type="entry name" value="Galactose mutarotase-like"/>
    <property type="match status" value="2"/>
</dbReference>
<comment type="similarity">
    <text evidence="3">Belongs to the polysaccharide lyase 4 family.</text>
</comment>
<keyword evidence="10" id="KW-0961">Cell wall biogenesis/degradation</keyword>
<dbReference type="GO" id="GO:0102210">
    <property type="term" value="F:rhamnogalacturonan endolyase activity"/>
    <property type="evidence" value="ECO:0007669"/>
    <property type="project" value="UniProtKB-EC"/>
</dbReference>
<dbReference type="SUPFAM" id="SSF49452">
    <property type="entry name" value="Starch-binding domain-like"/>
    <property type="match status" value="2"/>
</dbReference>
<comment type="caution">
    <text evidence="16">The sequence shown here is derived from an EMBL/GenBank/DDBJ whole genome shotgun (WGS) entry which is preliminary data.</text>
</comment>
<evidence type="ECO:0000256" key="12">
    <source>
        <dbReference type="SAM" id="SignalP"/>
    </source>
</evidence>
<evidence type="ECO:0000313" key="16">
    <source>
        <dbReference type="EMBL" id="KAF8688621.1"/>
    </source>
</evidence>
<accession>A0A8H7HJD2</accession>
<keyword evidence="5" id="KW-0964">Secreted</keyword>
<dbReference type="Proteomes" id="UP000602905">
    <property type="component" value="Unassembled WGS sequence"/>
</dbReference>
<sequence length="1005" mass="105547">MYLIALSYATCVPSVLAAFGVTTGSGYLSVDTGGGLVFRVSTTNGDITSLKYGNIECQDSSKYTHIGSGLGSATVSYRISGNYAIVTIATSTLTQYYVAVSGQSAIYIGTYTTAEPDVGELRFIARLSKSALPNGYTQSEVNGGTAVEGSDVFSTGGQTRSKFYSSVQFYKDQVHGVTGSGIGVYMVMPGNAYETSSGGPFFRDINNQDMNSGHMITQPFRTGFFGPYAMVFTSGIAPSASLDTSFFSNLGLTGYVAASGRGTVKGAISGVASGFTVMVGLDNIDAQYWGIVSGTSYTITGVKPGTYTATLYKKELEVGTGSVTVTAGGTTTLNLASTESIKTNIWQIGVPDGTPSGFLNTDKIETMHPSDSRMSAWGPVTYTIGSSSASSFPMAQFINVNNPTTIKWTATSSQTGARTLRIRTTSSFAGGRPTITVNSWSSSSPAAPTKIDSRGVTRGTWRGYNLIYEYSIPSGTLITGSNTITITVISGSLVPSALAAFGVTKGSNYLDVDTGNKLIYRVSTTNGDITSIKYDGKELQYSKKFTQIGSGLGSATVSSKISGTTAIVTIETSTLTQYYIARSGQSALYIGTYASAEPSVGELRFIARLQSSVFTSSPTPSNPRGGTAIEGSDVFLVSGQTRSKFYSSVRFIDDQVHGISGSSVGAYMVIPGNAYETSSGGPFFRDINNQNSQSDDGANEVYWYMNSNHAQTESYRTGFFGPYALVFTSGTAPSANLDLSFFADLGLKGYVADSGRGTITGSVSGIPSGFQAVVGLKNSNAQYWAKVSGTSFSISGVKPGTYTATLFKKELEVATGSVTVSAGKSSSLTLSSTESIKTTVWQIGLPDGTPSGFLNADKIETMHPSDSRMGSWGSVTYTIGSSSPSSFPMAQFTDVNNPTTIKWTASSSQIGARTLRIRTTSSFASGRPTIKVNSWSSATPAAPTKIDSRGVTRGTWRGLNQLYEYAIPAGTLVAGSNTITITVASGSSGEKFLSPNIVYDSIELY</sequence>
<dbReference type="InterPro" id="IPR014718">
    <property type="entry name" value="GH-type_carb-bd"/>
</dbReference>
<feature type="domain" description="Rhamnogalacturonan lyase" evidence="15">
    <location>
        <begin position="760"/>
        <end position="827"/>
    </location>
</feature>
<dbReference type="CDD" id="cd10316">
    <property type="entry name" value="RGL4_M"/>
    <property type="match status" value="1"/>
</dbReference>
<dbReference type="InterPro" id="IPR029413">
    <property type="entry name" value="RG-lyase_II"/>
</dbReference>